<organism evidence="8 9">
    <name type="scientific">Terrihalobacillus insolitus</name>
    <dbReference type="NCBI Taxonomy" id="2950438"/>
    <lineage>
        <taxon>Bacteria</taxon>
        <taxon>Bacillati</taxon>
        <taxon>Bacillota</taxon>
        <taxon>Bacilli</taxon>
        <taxon>Bacillales</taxon>
        <taxon>Bacillaceae</taxon>
        <taxon>Terrihalobacillus</taxon>
    </lineage>
</organism>
<proteinExistence type="inferred from homology"/>
<dbReference type="GO" id="GO:0004638">
    <property type="term" value="F:phosphoribosylaminoimidazole carboxylase activity"/>
    <property type="evidence" value="ECO:0007669"/>
    <property type="project" value="InterPro"/>
</dbReference>
<sequence>MQPNNILPGQTIGILGGGQLGRMMATAAKHMGYRIAVLDPTPDCPAAQIADHHVEAPYHDRNGIQLLADLSDVITYEFENVDVAAAHLLEKQNVLPQGYRLLEITQDRENEKKSMVANGLPVAPFSIVHNEKELHEAITKIEYPAVVKTCRGGYDGKGQMKLESEDDLLEAIVFVEKHGRCVLEKWLSFDKEVSVVFTRSHSGDITFFPLAENAHKDHILHTTIAPARVSAQVKEKVLAAARAIADGIDVIGTFAIEMFVHGEDIYMNEMAPRPHNSGHFTIECCNVSQFEQHIRAICGLPLIEIHSHGAACMVNLLGEDVEDYLARIQASTSGHIHVYGKKEIKPKRKMGHVTFIGASIADIQRDKQIFS</sequence>
<name>A0A9X4APC9_9BACI</name>
<dbReference type="SUPFAM" id="SSF51246">
    <property type="entry name" value="Rudiment single hybrid motif"/>
    <property type="match status" value="1"/>
</dbReference>
<feature type="binding site" evidence="5">
    <location>
        <begin position="268"/>
        <end position="269"/>
    </location>
    <ligand>
        <name>ATP</name>
        <dbReference type="ChEBI" id="CHEBI:30616"/>
    </ligand>
</feature>
<dbReference type="InterPro" id="IPR016185">
    <property type="entry name" value="PreATP-grasp_dom_sf"/>
</dbReference>
<feature type="binding site" evidence="5">
    <location>
        <begin position="153"/>
        <end position="159"/>
    </location>
    <ligand>
        <name>ATP</name>
        <dbReference type="ChEBI" id="CHEBI:30616"/>
    </ligand>
</feature>
<evidence type="ECO:0000256" key="5">
    <source>
        <dbReference type="HAMAP-Rule" id="MF_01928"/>
    </source>
</evidence>
<dbReference type="GO" id="GO:0046872">
    <property type="term" value="F:metal ion binding"/>
    <property type="evidence" value="ECO:0007669"/>
    <property type="project" value="InterPro"/>
</dbReference>
<dbReference type="FunFam" id="3.40.50.20:FF:000016">
    <property type="entry name" value="N5-carboxyaminoimidazole ribonucleotide synthase"/>
    <property type="match status" value="1"/>
</dbReference>
<dbReference type="AlphaFoldDB" id="A0A9X4APC9"/>
<keyword evidence="2 5" id="KW-0547">Nucleotide-binding</keyword>
<comment type="pathway">
    <text evidence="5 6">Purine metabolism; IMP biosynthesis via de novo pathway; 5-amino-1-(5-phospho-D-ribosyl)imidazole-4-carboxylate from 5-amino-1-(5-phospho-D-ribosyl)imidazole (N5-CAIR route): step 1/2.</text>
</comment>
<comment type="similarity">
    <text evidence="5 6">Belongs to the PurK/PurT family.</text>
</comment>
<evidence type="ECO:0000256" key="3">
    <source>
        <dbReference type="ARBA" id="ARBA00022755"/>
    </source>
</evidence>
<comment type="catalytic activity">
    <reaction evidence="5 6">
        <text>5-amino-1-(5-phospho-beta-D-ribosyl)imidazole + hydrogencarbonate + ATP = 5-carboxyamino-1-(5-phospho-D-ribosyl)imidazole + ADP + phosphate + 2 H(+)</text>
        <dbReference type="Rhea" id="RHEA:19317"/>
        <dbReference type="ChEBI" id="CHEBI:15378"/>
        <dbReference type="ChEBI" id="CHEBI:17544"/>
        <dbReference type="ChEBI" id="CHEBI:30616"/>
        <dbReference type="ChEBI" id="CHEBI:43474"/>
        <dbReference type="ChEBI" id="CHEBI:58730"/>
        <dbReference type="ChEBI" id="CHEBI:137981"/>
        <dbReference type="ChEBI" id="CHEBI:456216"/>
        <dbReference type="EC" id="6.3.4.18"/>
    </reaction>
</comment>
<dbReference type="RefSeq" id="WP_272437218.1">
    <property type="nucleotide sequence ID" value="NZ_JAMQKB010000014.1"/>
</dbReference>
<reference evidence="8" key="1">
    <citation type="submission" date="2022-06" db="EMBL/GenBank/DDBJ databases">
        <title>Aquibacillus sp. a new bacterium isolated from soil saline samples.</title>
        <authorList>
            <person name="Galisteo C."/>
            <person name="De La Haba R."/>
            <person name="Sanchez-Porro C."/>
            <person name="Ventosa A."/>
        </authorList>
    </citation>
    <scope>NUCLEOTIDE SEQUENCE</scope>
    <source>
        <strain evidence="8">3ASR75-11</strain>
    </source>
</reference>
<gene>
    <name evidence="5 6 8" type="primary">purK</name>
    <name evidence="8" type="ORF">NC797_12955</name>
</gene>
<evidence type="ECO:0000256" key="6">
    <source>
        <dbReference type="RuleBase" id="RU361200"/>
    </source>
</evidence>
<feature type="binding site" evidence="5">
    <location>
        <position position="192"/>
    </location>
    <ligand>
        <name>ATP</name>
        <dbReference type="ChEBI" id="CHEBI:30616"/>
    </ligand>
</feature>
<dbReference type="InterPro" id="IPR005875">
    <property type="entry name" value="PurK"/>
</dbReference>
<keyword evidence="3 5" id="KW-0658">Purine biosynthesis</keyword>
<dbReference type="Gene3D" id="3.30.470.20">
    <property type="entry name" value="ATP-grasp fold, B domain"/>
    <property type="match status" value="1"/>
</dbReference>
<dbReference type="SUPFAM" id="SSF52440">
    <property type="entry name" value="PreATP-grasp domain"/>
    <property type="match status" value="1"/>
</dbReference>
<evidence type="ECO:0000313" key="8">
    <source>
        <dbReference type="EMBL" id="MDC3425410.1"/>
    </source>
</evidence>
<keyword evidence="4 5" id="KW-0067">ATP-binding</keyword>
<dbReference type="NCBIfam" id="NF004675">
    <property type="entry name" value="PRK06019.1-1"/>
    <property type="match status" value="1"/>
</dbReference>
<dbReference type="PANTHER" id="PTHR11609">
    <property type="entry name" value="PURINE BIOSYNTHESIS PROTEIN 6/7, PUR6/7"/>
    <property type="match status" value="1"/>
</dbReference>
<feature type="binding site" evidence="5">
    <location>
        <position position="108"/>
    </location>
    <ligand>
        <name>ATP</name>
        <dbReference type="ChEBI" id="CHEBI:30616"/>
    </ligand>
</feature>
<dbReference type="InterPro" id="IPR011761">
    <property type="entry name" value="ATP-grasp"/>
</dbReference>
<dbReference type="Pfam" id="PF02222">
    <property type="entry name" value="ATP-grasp"/>
    <property type="match status" value="1"/>
</dbReference>
<dbReference type="Gene3D" id="3.40.50.20">
    <property type="match status" value="1"/>
</dbReference>
<dbReference type="NCBIfam" id="TIGR01161">
    <property type="entry name" value="purK"/>
    <property type="match status" value="1"/>
</dbReference>
<protein>
    <recommendedName>
        <fullName evidence="5 6">N5-carboxyaminoimidazole ribonucleotide synthase</fullName>
        <shortName evidence="5 6">N5-CAIR synthase</shortName>
        <ecNumber evidence="5 6">6.3.4.18</ecNumber>
    </recommendedName>
    <alternativeName>
        <fullName evidence="5 6">5-(carboxyamino)imidazole ribonucleotide synthetase</fullName>
    </alternativeName>
</protein>
<dbReference type="PANTHER" id="PTHR11609:SF5">
    <property type="entry name" value="PHOSPHORIBOSYLAMINOIMIDAZOLE CARBOXYLASE"/>
    <property type="match status" value="1"/>
</dbReference>
<keyword evidence="9" id="KW-1185">Reference proteome</keyword>
<comment type="caution">
    <text evidence="8">The sequence shown here is derived from an EMBL/GenBank/DDBJ whole genome shotgun (WGS) entry which is preliminary data.</text>
</comment>
<feature type="domain" description="ATP-grasp" evidence="7">
    <location>
        <begin position="112"/>
        <end position="298"/>
    </location>
</feature>
<feature type="binding site" evidence="5">
    <location>
        <position position="215"/>
    </location>
    <ligand>
        <name>ATP</name>
        <dbReference type="ChEBI" id="CHEBI:30616"/>
    </ligand>
</feature>
<dbReference type="Proteomes" id="UP001145050">
    <property type="component" value="Unassembled WGS sequence"/>
</dbReference>
<comment type="function">
    <text evidence="6">Catalyzes the ATP-dependent conversion of 5-aminoimidazole ribonucleotide (AIR) and HCO(3)- to N5-carboxyaminoimidazole ribonucleotide (N5-CAIR).</text>
</comment>
<evidence type="ECO:0000256" key="2">
    <source>
        <dbReference type="ARBA" id="ARBA00022741"/>
    </source>
</evidence>
<evidence type="ECO:0000256" key="1">
    <source>
        <dbReference type="ARBA" id="ARBA00022598"/>
    </source>
</evidence>
<dbReference type="InterPro" id="IPR054350">
    <property type="entry name" value="PurT/PurK_preATP-grasp"/>
</dbReference>
<feature type="binding site" evidence="5">
    <location>
        <begin position="184"/>
        <end position="187"/>
    </location>
    <ligand>
        <name>ATP</name>
        <dbReference type="ChEBI" id="CHEBI:30616"/>
    </ligand>
</feature>
<dbReference type="InterPro" id="IPR040686">
    <property type="entry name" value="PurK_C"/>
</dbReference>
<comment type="function">
    <text evidence="5">Catalyzes the ATP-dependent conversion of 5-aminoimidazole ribonucleotide (AIR) and HCO(3)(-) to N5-carboxyaminoimidazole ribonucleotide (N5-CAIR).</text>
</comment>
<dbReference type="Gene3D" id="3.30.1490.20">
    <property type="entry name" value="ATP-grasp fold, A domain"/>
    <property type="match status" value="1"/>
</dbReference>
<evidence type="ECO:0000259" key="7">
    <source>
        <dbReference type="PROSITE" id="PS50975"/>
    </source>
</evidence>
<dbReference type="Pfam" id="PF22660">
    <property type="entry name" value="RS_preATP-grasp-like"/>
    <property type="match status" value="1"/>
</dbReference>
<evidence type="ECO:0000313" key="9">
    <source>
        <dbReference type="Proteomes" id="UP001145050"/>
    </source>
</evidence>
<dbReference type="SUPFAM" id="SSF56059">
    <property type="entry name" value="Glutathione synthetase ATP-binding domain-like"/>
    <property type="match status" value="1"/>
</dbReference>
<dbReference type="NCBIfam" id="NF004679">
    <property type="entry name" value="PRK06019.1-5"/>
    <property type="match status" value="1"/>
</dbReference>
<dbReference type="NCBIfam" id="NF004676">
    <property type="entry name" value="PRK06019.1-2"/>
    <property type="match status" value="1"/>
</dbReference>
<dbReference type="GO" id="GO:0005829">
    <property type="term" value="C:cytosol"/>
    <property type="evidence" value="ECO:0007669"/>
    <property type="project" value="TreeGrafter"/>
</dbReference>
<dbReference type="PROSITE" id="PS50975">
    <property type="entry name" value="ATP_GRASP"/>
    <property type="match status" value="1"/>
</dbReference>
<accession>A0A9X4APC9</accession>
<dbReference type="HAMAP" id="MF_01928">
    <property type="entry name" value="PurK"/>
    <property type="match status" value="1"/>
</dbReference>
<comment type="subunit">
    <text evidence="5 6">Homodimer.</text>
</comment>
<dbReference type="InterPro" id="IPR003135">
    <property type="entry name" value="ATP-grasp_carboxylate-amine"/>
</dbReference>
<dbReference type="GO" id="GO:0034028">
    <property type="term" value="F:5-(carboxyamino)imidazole ribonucleotide synthase activity"/>
    <property type="evidence" value="ECO:0007669"/>
    <property type="project" value="UniProtKB-UniRule"/>
</dbReference>
<dbReference type="EC" id="6.3.4.18" evidence="5 6"/>
<dbReference type="Pfam" id="PF17769">
    <property type="entry name" value="PurK_C"/>
    <property type="match status" value="1"/>
</dbReference>
<dbReference type="GO" id="GO:0005524">
    <property type="term" value="F:ATP binding"/>
    <property type="evidence" value="ECO:0007669"/>
    <property type="project" value="UniProtKB-UniRule"/>
</dbReference>
<dbReference type="GO" id="GO:0006189">
    <property type="term" value="P:'de novo' IMP biosynthetic process"/>
    <property type="evidence" value="ECO:0007669"/>
    <property type="project" value="UniProtKB-UniRule"/>
</dbReference>
<dbReference type="InterPro" id="IPR011054">
    <property type="entry name" value="Rudment_hybrid_motif"/>
</dbReference>
<feature type="binding site" evidence="5">
    <location>
        <position position="148"/>
    </location>
    <ligand>
        <name>ATP</name>
        <dbReference type="ChEBI" id="CHEBI:30616"/>
    </ligand>
</feature>
<dbReference type="EMBL" id="JAMQKB010000014">
    <property type="protein sequence ID" value="MDC3425410.1"/>
    <property type="molecule type" value="Genomic_DNA"/>
</dbReference>
<evidence type="ECO:0000256" key="4">
    <source>
        <dbReference type="ARBA" id="ARBA00022840"/>
    </source>
</evidence>
<dbReference type="InterPro" id="IPR013815">
    <property type="entry name" value="ATP_grasp_subdomain_1"/>
</dbReference>
<keyword evidence="1 5" id="KW-0436">Ligase</keyword>